<gene>
    <name evidence="2" type="ORF">E8E13_004312</name>
</gene>
<evidence type="ECO:0000313" key="2">
    <source>
        <dbReference type="EMBL" id="KAF2997116.1"/>
    </source>
</evidence>
<accession>A0A9P4T7U3</accession>
<feature type="compositionally biased region" description="Basic residues" evidence="1">
    <location>
        <begin position="371"/>
        <end position="403"/>
    </location>
</feature>
<feature type="compositionally biased region" description="Polar residues" evidence="1">
    <location>
        <begin position="495"/>
        <end position="506"/>
    </location>
</feature>
<feature type="compositionally biased region" description="Pro residues" evidence="1">
    <location>
        <begin position="252"/>
        <end position="274"/>
    </location>
</feature>
<proteinExistence type="predicted"/>
<organism evidence="2 3">
    <name type="scientific">Curvularia kusanoi</name>
    <name type="common">Cochliobolus kusanoi</name>
    <dbReference type="NCBI Taxonomy" id="90978"/>
    <lineage>
        <taxon>Eukaryota</taxon>
        <taxon>Fungi</taxon>
        <taxon>Dikarya</taxon>
        <taxon>Ascomycota</taxon>
        <taxon>Pezizomycotina</taxon>
        <taxon>Dothideomycetes</taxon>
        <taxon>Pleosporomycetidae</taxon>
        <taxon>Pleosporales</taxon>
        <taxon>Pleosporineae</taxon>
        <taxon>Pleosporaceae</taxon>
        <taxon>Curvularia</taxon>
    </lineage>
</organism>
<feature type="compositionally biased region" description="Polar residues" evidence="1">
    <location>
        <begin position="602"/>
        <end position="612"/>
    </location>
</feature>
<comment type="caution">
    <text evidence="2">The sequence shown here is derived from an EMBL/GenBank/DDBJ whole genome shotgun (WGS) entry which is preliminary data.</text>
</comment>
<feature type="compositionally biased region" description="Basic and acidic residues" evidence="1">
    <location>
        <begin position="454"/>
        <end position="480"/>
    </location>
</feature>
<feature type="region of interest" description="Disordered" evidence="1">
    <location>
        <begin position="154"/>
        <end position="565"/>
    </location>
</feature>
<feature type="region of interest" description="Disordered" evidence="1">
    <location>
        <begin position="589"/>
        <end position="619"/>
    </location>
</feature>
<feature type="compositionally biased region" description="Acidic residues" evidence="1">
    <location>
        <begin position="334"/>
        <end position="349"/>
    </location>
</feature>
<keyword evidence="3" id="KW-1185">Reference proteome</keyword>
<evidence type="ECO:0000313" key="3">
    <source>
        <dbReference type="Proteomes" id="UP000801428"/>
    </source>
</evidence>
<reference evidence="2" key="1">
    <citation type="submission" date="2019-04" db="EMBL/GenBank/DDBJ databases">
        <title>Sequencing of skin fungus with MAO and IRED activity.</title>
        <authorList>
            <person name="Marsaioli A.J."/>
            <person name="Bonatto J.M.C."/>
            <person name="Reis Junior O."/>
        </authorList>
    </citation>
    <scope>NUCLEOTIDE SEQUENCE</scope>
    <source>
        <strain evidence="2">30M1</strain>
    </source>
</reference>
<feature type="compositionally biased region" description="Basic and acidic residues" evidence="1">
    <location>
        <begin position="404"/>
        <end position="419"/>
    </location>
</feature>
<feature type="compositionally biased region" description="Polar residues" evidence="1">
    <location>
        <begin position="205"/>
        <end position="220"/>
    </location>
</feature>
<name>A0A9P4T7U3_CURKU</name>
<dbReference type="AlphaFoldDB" id="A0A9P4T7U3"/>
<feature type="compositionally biased region" description="Low complexity" evidence="1">
    <location>
        <begin position="427"/>
        <end position="438"/>
    </location>
</feature>
<dbReference type="OrthoDB" id="3791063at2759"/>
<feature type="compositionally biased region" description="Polar residues" evidence="1">
    <location>
        <begin position="177"/>
        <end position="190"/>
    </location>
</feature>
<evidence type="ECO:0000256" key="1">
    <source>
        <dbReference type="SAM" id="MobiDB-lite"/>
    </source>
</evidence>
<dbReference type="Proteomes" id="UP000801428">
    <property type="component" value="Unassembled WGS sequence"/>
</dbReference>
<feature type="compositionally biased region" description="Basic and acidic residues" evidence="1">
    <location>
        <begin position="353"/>
        <end position="369"/>
    </location>
</feature>
<protein>
    <submittedName>
        <fullName evidence="2">Uncharacterized protein</fullName>
    </submittedName>
</protein>
<dbReference type="EMBL" id="SWKU01000024">
    <property type="protein sequence ID" value="KAF2997116.1"/>
    <property type="molecule type" value="Genomic_DNA"/>
</dbReference>
<feature type="compositionally biased region" description="Pro residues" evidence="1">
    <location>
        <begin position="234"/>
        <end position="244"/>
    </location>
</feature>
<feature type="compositionally biased region" description="Polar residues" evidence="1">
    <location>
        <begin position="280"/>
        <end position="290"/>
    </location>
</feature>
<sequence length="696" mass="79074">MSSHQNVGLQRQVPIAQQQGPAMTQQIGLQGQNQSPNAFANYDPQLALFTFERQRGDESWADVEAEQQYVNAQDLLSDVKKFQRNKTTVKRVMEDITSSNARRLINELVEEQNQTLMAINRTLRWTIASIDIKWKPISRNKKQLQRINVILQTEPSGYDDPNTVKATAMGPKAQHAHQGQTFAHQSNQGSHEVPQLQRNPPPPSAQISMGHQQSTVQPTRIVQHHGQSHLSQGAPPPPPPPPPAGASNFHSHPPPPPPPPGASNLPHPPPPPPGTAINMPRQTMPGQQQPRMMPGAFPEANPRPIIRQAQPTVNIVDPSVLRKQKKVQDRYDESDSESDSNSDDWESETGDSASDRFRIRHVDHGEFAHIGKPKRGRSRHSSRSKKSRHNKSLSKTRSRSRSRARTETFKKRHGSDRIEPPPMGKYSPVSSKHSSPRSSKQHIHIHIPTATNEKPTRANERIRRDSHGTSSPDYRKDKYSAEPMSRGNSWDRHSGTASFNDNSSIHTADDSVFSEPEHHGRRSRHHSDIIDHSPKMRSRNLPPRQENVHYPHPSHIYDNVESHPRRSAYPAPVDYPRDPRQHNMYHDEPLYAPRPSAHRRSSVQTPHSNPFDTTRHPPRLLRSTTYAPELHDSMYGHREQRYLSDRPSQDGVNLDELVDAIEQLKDKRRPLHGRRVSEYDRAGGYGGYDMYDRRAY</sequence>